<name>A0A0G0WU67_9BACT</name>
<evidence type="ECO:0000313" key="2">
    <source>
        <dbReference type="EMBL" id="KKR87990.1"/>
    </source>
</evidence>
<dbReference type="Proteomes" id="UP000033858">
    <property type="component" value="Unassembled WGS sequence"/>
</dbReference>
<sequence length="86" mass="9577">MQLLPTDQSSSLTQKGQVTIPIFLRDMLGLIPGDRVSFEADTDFIKLKPIKSSLQSVYGSVKPLKGGISFKKMRRIALEDKLNAIR</sequence>
<dbReference type="Gene3D" id="2.10.260.10">
    <property type="match status" value="1"/>
</dbReference>
<dbReference type="EMBL" id="LCAE01000002">
    <property type="protein sequence ID" value="KKR87990.1"/>
    <property type="molecule type" value="Genomic_DNA"/>
</dbReference>
<reference evidence="2 3" key="1">
    <citation type="journal article" date="2015" name="Nature">
        <title>rRNA introns, odd ribosomes, and small enigmatic genomes across a large radiation of phyla.</title>
        <authorList>
            <person name="Brown C.T."/>
            <person name="Hug L.A."/>
            <person name="Thomas B.C."/>
            <person name="Sharon I."/>
            <person name="Castelle C.J."/>
            <person name="Singh A."/>
            <person name="Wilkins M.J."/>
            <person name="Williams K.H."/>
            <person name="Banfield J.F."/>
        </authorList>
    </citation>
    <scope>NUCLEOTIDE SEQUENCE [LARGE SCALE GENOMIC DNA]</scope>
</reference>
<gene>
    <name evidence="2" type="ORF">UU32_C0002G0015</name>
</gene>
<dbReference type="InterPro" id="IPR037914">
    <property type="entry name" value="SpoVT-AbrB_sf"/>
</dbReference>
<evidence type="ECO:0000259" key="1">
    <source>
        <dbReference type="SMART" id="SM00966"/>
    </source>
</evidence>
<organism evidence="2 3">
    <name type="scientific">Candidatus Woesebacteria bacterium GW2011_GWB1_41_10</name>
    <dbReference type="NCBI Taxonomy" id="1618577"/>
    <lineage>
        <taxon>Bacteria</taxon>
        <taxon>Candidatus Woeseibacteriota</taxon>
    </lineage>
</organism>
<accession>A0A0G0WU67</accession>
<dbReference type="NCBIfam" id="TIGR01439">
    <property type="entry name" value="lp_hng_hel_AbrB"/>
    <property type="match status" value="1"/>
</dbReference>
<dbReference type="SMART" id="SM00966">
    <property type="entry name" value="SpoVT_AbrB"/>
    <property type="match status" value="1"/>
</dbReference>
<dbReference type="GO" id="GO:0003677">
    <property type="term" value="F:DNA binding"/>
    <property type="evidence" value="ECO:0007669"/>
    <property type="project" value="InterPro"/>
</dbReference>
<dbReference type="Pfam" id="PF04014">
    <property type="entry name" value="MazE_antitoxin"/>
    <property type="match status" value="1"/>
</dbReference>
<dbReference type="AlphaFoldDB" id="A0A0G0WU67"/>
<proteinExistence type="predicted"/>
<dbReference type="InterPro" id="IPR007159">
    <property type="entry name" value="SpoVT-AbrB_dom"/>
</dbReference>
<protein>
    <recommendedName>
        <fullName evidence="1">SpoVT-AbrB domain-containing protein</fullName>
    </recommendedName>
</protein>
<comment type="caution">
    <text evidence="2">The sequence shown here is derived from an EMBL/GenBank/DDBJ whole genome shotgun (WGS) entry which is preliminary data.</text>
</comment>
<dbReference type="SUPFAM" id="SSF89447">
    <property type="entry name" value="AbrB/MazE/MraZ-like"/>
    <property type="match status" value="1"/>
</dbReference>
<evidence type="ECO:0000313" key="3">
    <source>
        <dbReference type="Proteomes" id="UP000033858"/>
    </source>
</evidence>
<feature type="domain" description="SpoVT-AbrB" evidence="1">
    <location>
        <begin position="10"/>
        <end position="55"/>
    </location>
</feature>